<keyword evidence="1" id="KW-0812">Transmembrane</keyword>
<accession>A0A438J095</accession>
<keyword evidence="1" id="KW-1133">Transmembrane helix</keyword>
<protein>
    <submittedName>
        <fullName evidence="3">NAD-dependent malic enzyme 62 kDa isoform, mitochondrial</fullName>
    </submittedName>
</protein>
<proteinExistence type="predicted"/>
<organism evidence="3 4">
    <name type="scientific">Vitis vinifera</name>
    <name type="common">Grape</name>
    <dbReference type="NCBI Taxonomy" id="29760"/>
    <lineage>
        <taxon>Eukaryota</taxon>
        <taxon>Viridiplantae</taxon>
        <taxon>Streptophyta</taxon>
        <taxon>Embryophyta</taxon>
        <taxon>Tracheophyta</taxon>
        <taxon>Spermatophyta</taxon>
        <taxon>Magnoliopsida</taxon>
        <taxon>eudicotyledons</taxon>
        <taxon>Gunneridae</taxon>
        <taxon>Pentapetalae</taxon>
        <taxon>rosids</taxon>
        <taxon>Vitales</taxon>
        <taxon>Vitaceae</taxon>
        <taxon>Viteae</taxon>
        <taxon>Vitis</taxon>
    </lineage>
</organism>
<evidence type="ECO:0000313" key="3">
    <source>
        <dbReference type="EMBL" id="RVX02352.1"/>
    </source>
</evidence>
<dbReference type="Pfam" id="PF03949">
    <property type="entry name" value="Malic_M"/>
    <property type="match status" value="1"/>
</dbReference>
<dbReference type="AlphaFoldDB" id="A0A438J095"/>
<dbReference type="Gene3D" id="3.40.50.720">
    <property type="entry name" value="NAD(P)-binding Rossmann-like Domain"/>
    <property type="match status" value="1"/>
</dbReference>
<dbReference type="InterPro" id="IPR012302">
    <property type="entry name" value="Malic_NAD-bd"/>
</dbReference>
<evidence type="ECO:0000256" key="1">
    <source>
        <dbReference type="SAM" id="Phobius"/>
    </source>
</evidence>
<dbReference type="GO" id="GO:0051287">
    <property type="term" value="F:NAD binding"/>
    <property type="evidence" value="ECO:0007669"/>
    <property type="project" value="InterPro"/>
</dbReference>
<keyword evidence="1" id="KW-0472">Membrane</keyword>
<sequence length="242" mass="26365">MQGSGGAAGGLEGQDAAGRAWRCVGRGRKVSHAPSRAGASASGGSEYVVGARKRGRWKNSPERVAGRRKKFAGKGCRRGGDPTAMRLSGVVREERAFCYSGALEIRSGNYYIIWTDINEFTLLRHYFWLVCLIFCCCSAGIGVVNAARKTMARMLGNNESAFDSAGSQFWVVDAEGLITEARDNIDPDALPFARKVKEIDRQGLREGASLAEVVCKIFILCQSKLYLIGIYPYIVSTNCTFI</sequence>
<evidence type="ECO:0000259" key="2">
    <source>
        <dbReference type="Pfam" id="PF03949"/>
    </source>
</evidence>
<feature type="domain" description="Malic enzyme NAD-binding" evidence="2">
    <location>
        <begin position="132"/>
        <end position="217"/>
    </location>
</feature>
<dbReference type="Proteomes" id="UP000288805">
    <property type="component" value="Unassembled WGS sequence"/>
</dbReference>
<evidence type="ECO:0000313" key="4">
    <source>
        <dbReference type="Proteomes" id="UP000288805"/>
    </source>
</evidence>
<reference evidence="3 4" key="1">
    <citation type="journal article" date="2018" name="PLoS Genet.">
        <title>Population sequencing reveals clonal diversity and ancestral inbreeding in the grapevine cultivar Chardonnay.</title>
        <authorList>
            <person name="Roach M.J."/>
            <person name="Johnson D.L."/>
            <person name="Bohlmann J."/>
            <person name="van Vuuren H.J."/>
            <person name="Jones S.J."/>
            <person name="Pretorius I.S."/>
            <person name="Schmidt S.A."/>
            <person name="Borneman A.R."/>
        </authorList>
    </citation>
    <scope>NUCLEOTIDE SEQUENCE [LARGE SCALE GENOMIC DNA]</scope>
    <source>
        <strain evidence="4">cv. Chardonnay</strain>
        <tissue evidence="3">Leaf</tissue>
    </source>
</reference>
<gene>
    <name evidence="3" type="primary">MAOM_6</name>
    <name evidence="3" type="ORF">CK203_028335</name>
</gene>
<name>A0A438J095_VITVI</name>
<comment type="caution">
    <text evidence="3">The sequence shown here is derived from an EMBL/GenBank/DDBJ whole genome shotgun (WGS) entry which is preliminary data.</text>
</comment>
<feature type="transmembrane region" description="Helical" evidence="1">
    <location>
        <begin position="126"/>
        <end position="147"/>
    </location>
</feature>
<dbReference type="EMBL" id="QGNW01000071">
    <property type="protein sequence ID" value="RVX02352.1"/>
    <property type="molecule type" value="Genomic_DNA"/>
</dbReference>